<feature type="compositionally biased region" description="Polar residues" evidence="1">
    <location>
        <begin position="88"/>
        <end position="100"/>
    </location>
</feature>
<reference evidence="2 3" key="1">
    <citation type="submission" date="2021-06" db="EMBL/GenBank/DDBJ databases">
        <title>Caerostris extrusa draft genome.</title>
        <authorList>
            <person name="Kono N."/>
            <person name="Arakawa K."/>
        </authorList>
    </citation>
    <scope>NUCLEOTIDE SEQUENCE [LARGE SCALE GENOMIC DNA]</scope>
</reference>
<proteinExistence type="predicted"/>
<feature type="compositionally biased region" description="Low complexity" evidence="1">
    <location>
        <begin position="69"/>
        <end position="79"/>
    </location>
</feature>
<dbReference type="AlphaFoldDB" id="A0AAV4TT80"/>
<name>A0AAV4TT80_CAEEX</name>
<comment type="caution">
    <text evidence="2">The sequence shown here is derived from an EMBL/GenBank/DDBJ whole genome shotgun (WGS) entry which is preliminary data.</text>
</comment>
<keyword evidence="3" id="KW-1185">Reference proteome</keyword>
<feature type="compositionally biased region" description="Basic residues" evidence="1">
    <location>
        <begin position="106"/>
        <end position="116"/>
    </location>
</feature>
<evidence type="ECO:0000313" key="2">
    <source>
        <dbReference type="EMBL" id="GIY49049.1"/>
    </source>
</evidence>
<feature type="region of interest" description="Disordered" evidence="1">
    <location>
        <begin position="37"/>
        <end position="120"/>
    </location>
</feature>
<accession>A0AAV4TT80</accession>
<evidence type="ECO:0000313" key="3">
    <source>
        <dbReference type="Proteomes" id="UP001054945"/>
    </source>
</evidence>
<dbReference type="EMBL" id="BPLR01011791">
    <property type="protein sequence ID" value="GIY49049.1"/>
    <property type="molecule type" value="Genomic_DNA"/>
</dbReference>
<protein>
    <submittedName>
        <fullName evidence="2">Uncharacterized protein</fullName>
    </submittedName>
</protein>
<organism evidence="2 3">
    <name type="scientific">Caerostris extrusa</name>
    <name type="common">Bark spider</name>
    <name type="synonym">Caerostris bankana</name>
    <dbReference type="NCBI Taxonomy" id="172846"/>
    <lineage>
        <taxon>Eukaryota</taxon>
        <taxon>Metazoa</taxon>
        <taxon>Ecdysozoa</taxon>
        <taxon>Arthropoda</taxon>
        <taxon>Chelicerata</taxon>
        <taxon>Arachnida</taxon>
        <taxon>Araneae</taxon>
        <taxon>Araneomorphae</taxon>
        <taxon>Entelegynae</taxon>
        <taxon>Araneoidea</taxon>
        <taxon>Araneidae</taxon>
        <taxon>Caerostris</taxon>
    </lineage>
</organism>
<gene>
    <name evidence="2" type="ORF">CEXT_186171</name>
</gene>
<dbReference type="Proteomes" id="UP001054945">
    <property type="component" value="Unassembled WGS sequence"/>
</dbReference>
<sequence length="221" mass="24782">MLSQLHFHSPLPSFNHYPFHFPEDAYPVIIVNHHQQHHNHFIPTPKNPSIPSSLGTHRKVKEQAREIESSSSRAASAAELSVFREQTAPLSTPENKSRGQNGRPLEKKRKGKRKPNSSKQLPFPVRKAFFFLDIFRIGSPLPLSRITPACKINGPPPADGHFVPFDLFSGVISGAVYTQKTESSAADAGTFCSLYLSFYLACCFTFWCLPREEGMEGFLGW</sequence>
<evidence type="ECO:0000256" key="1">
    <source>
        <dbReference type="SAM" id="MobiDB-lite"/>
    </source>
</evidence>